<reference evidence="2 3" key="1">
    <citation type="submission" date="2024-06" db="EMBL/GenBank/DDBJ databases">
        <title>Draft genome sequence of Geodermatophilus badlandi, a novel member of the Geodermatophilaceae isolated from badland sedimentary rocks in the Red desert, Wyoming, USA.</title>
        <authorList>
            <person name="Ben Tekaya S."/>
            <person name="Nouioui I."/>
            <person name="Flores G.M."/>
            <person name="Shaal M.N."/>
            <person name="Bredoire F."/>
            <person name="Basile F."/>
            <person name="Van Diepen L."/>
            <person name="Ward N.L."/>
        </authorList>
    </citation>
    <scope>NUCLEOTIDE SEQUENCE [LARGE SCALE GENOMIC DNA]</scope>
    <source>
        <strain evidence="2 3">WL48A</strain>
    </source>
</reference>
<accession>A0ABV3XM10</accession>
<evidence type="ECO:0000313" key="3">
    <source>
        <dbReference type="Proteomes" id="UP001560045"/>
    </source>
</evidence>
<organism evidence="2 3">
    <name type="scientific">Geodermatophilus maliterrae</name>
    <dbReference type="NCBI Taxonomy" id="3162531"/>
    <lineage>
        <taxon>Bacteria</taxon>
        <taxon>Bacillati</taxon>
        <taxon>Actinomycetota</taxon>
        <taxon>Actinomycetes</taxon>
        <taxon>Geodermatophilales</taxon>
        <taxon>Geodermatophilaceae</taxon>
        <taxon>Geodermatophilus</taxon>
    </lineage>
</organism>
<gene>
    <name evidence="2" type="ORF">ABQ292_25070</name>
</gene>
<evidence type="ECO:0000256" key="1">
    <source>
        <dbReference type="SAM" id="MobiDB-lite"/>
    </source>
</evidence>
<comment type="caution">
    <text evidence="2">The sequence shown here is derived from an EMBL/GenBank/DDBJ whole genome shotgun (WGS) entry which is preliminary data.</text>
</comment>
<dbReference type="Proteomes" id="UP001560045">
    <property type="component" value="Unassembled WGS sequence"/>
</dbReference>
<protein>
    <submittedName>
        <fullName evidence="2">Uncharacterized protein</fullName>
    </submittedName>
</protein>
<keyword evidence="3" id="KW-1185">Reference proteome</keyword>
<name>A0ABV3XM10_9ACTN</name>
<dbReference type="RefSeq" id="WP_369210427.1">
    <property type="nucleotide sequence ID" value="NZ_JBFNXQ010000146.1"/>
</dbReference>
<dbReference type="EMBL" id="JBFNXQ010000146">
    <property type="protein sequence ID" value="MEX5721628.1"/>
    <property type="molecule type" value="Genomic_DNA"/>
</dbReference>
<feature type="region of interest" description="Disordered" evidence="1">
    <location>
        <begin position="1"/>
        <end position="23"/>
    </location>
</feature>
<evidence type="ECO:0000313" key="2">
    <source>
        <dbReference type="EMBL" id="MEX5721628.1"/>
    </source>
</evidence>
<sequence>MSKERFAHDGLLSMEPGADDRAPGGVITVALCGSWEHEPPCPLAPHHTRA</sequence>
<proteinExistence type="predicted"/>